<evidence type="ECO:0000256" key="11">
    <source>
        <dbReference type="RuleBase" id="RU000488"/>
    </source>
</evidence>
<organism evidence="13 14">
    <name type="scientific">Tothia fuscella</name>
    <dbReference type="NCBI Taxonomy" id="1048955"/>
    <lineage>
        <taxon>Eukaryota</taxon>
        <taxon>Fungi</taxon>
        <taxon>Dikarya</taxon>
        <taxon>Ascomycota</taxon>
        <taxon>Pezizomycotina</taxon>
        <taxon>Dothideomycetes</taxon>
        <taxon>Pleosporomycetidae</taxon>
        <taxon>Venturiales</taxon>
        <taxon>Cylindrosympodiaceae</taxon>
        <taxon>Tothia</taxon>
    </lineage>
</organism>
<keyword evidence="8" id="KW-0496">Mitochondrion</keyword>
<dbReference type="InterPro" id="IPR023395">
    <property type="entry name" value="MCP_dom_sf"/>
</dbReference>
<keyword evidence="7" id="KW-1133">Transmembrane helix</keyword>
<dbReference type="GO" id="GO:0022857">
    <property type="term" value="F:transmembrane transporter activity"/>
    <property type="evidence" value="ECO:0007669"/>
    <property type="project" value="TreeGrafter"/>
</dbReference>
<dbReference type="GO" id="GO:0031966">
    <property type="term" value="C:mitochondrial membrane"/>
    <property type="evidence" value="ECO:0007669"/>
    <property type="project" value="UniProtKB-SubCell"/>
</dbReference>
<keyword evidence="5" id="KW-0677">Repeat</keyword>
<comment type="similarity">
    <text evidence="2 11">Belongs to the mitochondrial carrier (TC 2.A.29) family.</text>
</comment>
<evidence type="ECO:0000256" key="3">
    <source>
        <dbReference type="ARBA" id="ARBA00022448"/>
    </source>
</evidence>
<comment type="subcellular location">
    <subcellularLocation>
        <location evidence="1">Mitochondrion membrane</location>
        <topology evidence="1">Multi-pass membrane protein</topology>
    </subcellularLocation>
</comment>
<proteinExistence type="inferred from homology"/>
<evidence type="ECO:0000313" key="14">
    <source>
        <dbReference type="Proteomes" id="UP000800235"/>
    </source>
</evidence>
<keyword evidence="6" id="KW-0999">Mitochondrion inner membrane</keyword>
<dbReference type="SUPFAM" id="SSF103506">
    <property type="entry name" value="Mitochondrial carrier"/>
    <property type="match status" value="1"/>
</dbReference>
<evidence type="ECO:0000256" key="4">
    <source>
        <dbReference type="ARBA" id="ARBA00022692"/>
    </source>
</evidence>
<sequence length="366" mass="40655">MSHSQKPESMKHRRPKSNPPTDWAQPTSVITKTWIKNHRTEVTSAVASLVGTVAGYPLDTIKVNIQKYDHTKIRPANTIDLPQKPAYVRYSAWACSKDIYKDGGFIGFYRGVLPPLFSVCLVRVITFTAYQRTKYRFDDFFFKHTGVSPLQKCNQKWAKPDLPIFTTFGCAGALAGGLSVFVSCPFELTKVAAQVSRSLDKPVEGKLNPLDAEVRASFRGKGTLGVMGALVKNRGWSGLYCGIGYQMARDIVGTACYFGAYEVFKMRFSVQRGKPADDQLAISLAGGLAGAISHSINYPIDKVKTRYQVNCLSHHKSRTVRPPVDFFNREGWRGFSVGLTRAMVTSAVLFLTFERVKKAVNMLAVD</sequence>
<evidence type="ECO:0000256" key="9">
    <source>
        <dbReference type="ARBA" id="ARBA00023136"/>
    </source>
</evidence>
<evidence type="ECO:0000256" key="7">
    <source>
        <dbReference type="ARBA" id="ARBA00022989"/>
    </source>
</evidence>
<evidence type="ECO:0000256" key="1">
    <source>
        <dbReference type="ARBA" id="ARBA00004225"/>
    </source>
</evidence>
<reference evidence="13" key="1">
    <citation type="journal article" date="2020" name="Stud. Mycol.">
        <title>101 Dothideomycetes genomes: a test case for predicting lifestyles and emergence of pathogens.</title>
        <authorList>
            <person name="Haridas S."/>
            <person name="Albert R."/>
            <person name="Binder M."/>
            <person name="Bloem J."/>
            <person name="Labutti K."/>
            <person name="Salamov A."/>
            <person name="Andreopoulos B."/>
            <person name="Baker S."/>
            <person name="Barry K."/>
            <person name="Bills G."/>
            <person name="Bluhm B."/>
            <person name="Cannon C."/>
            <person name="Castanera R."/>
            <person name="Culley D."/>
            <person name="Daum C."/>
            <person name="Ezra D."/>
            <person name="Gonzalez J."/>
            <person name="Henrissat B."/>
            <person name="Kuo A."/>
            <person name="Liang C."/>
            <person name="Lipzen A."/>
            <person name="Lutzoni F."/>
            <person name="Magnuson J."/>
            <person name="Mondo S."/>
            <person name="Nolan M."/>
            <person name="Ohm R."/>
            <person name="Pangilinan J."/>
            <person name="Park H.-J."/>
            <person name="Ramirez L."/>
            <person name="Alfaro M."/>
            <person name="Sun H."/>
            <person name="Tritt A."/>
            <person name="Yoshinaga Y."/>
            <person name="Zwiers L.-H."/>
            <person name="Turgeon B."/>
            <person name="Goodwin S."/>
            <person name="Spatafora J."/>
            <person name="Crous P."/>
            <person name="Grigoriev I."/>
        </authorList>
    </citation>
    <scope>NUCLEOTIDE SEQUENCE</scope>
    <source>
        <strain evidence="13">CBS 130266</strain>
    </source>
</reference>
<evidence type="ECO:0000256" key="5">
    <source>
        <dbReference type="ARBA" id="ARBA00022737"/>
    </source>
</evidence>
<dbReference type="PROSITE" id="PS50920">
    <property type="entry name" value="SOLCAR"/>
    <property type="match status" value="3"/>
</dbReference>
<dbReference type="AlphaFoldDB" id="A0A9P4TVP9"/>
<keyword evidence="14" id="KW-1185">Reference proteome</keyword>
<dbReference type="PANTHER" id="PTHR45624:SF9">
    <property type="entry name" value="CARRIER PROTEIN, PUTATIVE (AFU_ORTHOLOGUE AFUA_4G06390)-RELATED"/>
    <property type="match status" value="1"/>
</dbReference>
<dbReference type="InterPro" id="IPR050567">
    <property type="entry name" value="Mitochondrial_Carrier"/>
</dbReference>
<evidence type="ECO:0000256" key="8">
    <source>
        <dbReference type="ARBA" id="ARBA00023128"/>
    </source>
</evidence>
<evidence type="ECO:0000256" key="6">
    <source>
        <dbReference type="ARBA" id="ARBA00022792"/>
    </source>
</evidence>
<accession>A0A9P4TVP9</accession>
<feature type="compositionally biased region" description="Basic and acidic residues" evidence="12">
    <location>
        <begin position="1"/>
        <end position="10"/>
    </location>
</feature>
<dbReference type="Gene3D" id="1.50.40.10">
    <property type="entry name" value="Mitochondrial carrier domain"/>
    <property type="match status" value="1"/>
</dbReference>
<feature type="non-terminal residue" evidence="13">
    <location>
        <position position="366"/>
    </location>
</feature>
<evidence type="ECO:0000256" key="10">
    <source>
        <dbReference type="PROSITE-ProRule" id="PRU00282"/>
    </source>
</evidence>
<comment type="caution">
    <text evidence="13">The sequence shown here is derived from an EMBL/GenBank/DDBJ whole genome shotgun (WGS) entry which is preliminary data.</text>
</comment>
<keyword evidence="9 10" id="KW-0472">Membrane</keyword>
<protein>
    <submittedName>
        <fullName evidence="13">Mitochondrial carrier</fullName>
    </submittedName>
</protein>
<dbReference type="Pfam" id="PF00153">
    <property type="entry name" value="Mito_carr"/>
    <property type="match status" value="3"/>
</dbReference>
<dbReference type="EMBL" id="MU007073">
    <property type="protein sequence ID" value="KAF2424864.1"/>
    <property type="molecule type" value="Genomic_DNA"/>
</dbReference>
<evidence type="ECO:0000256" key="2">
    <source>
        <dbReference type="ARBA" id="ARBA00006375"/>
    </source>
</evidence>
<feature type="repeat" description="Solcar" evidence="10">
    <location>
        <begin position="163"/>
        <end position="267"/>
    </location>
</feature>
<keyword evidence="3 11" id="KW-0813">Transport</keyword>
<feature type="region of interest" description="Disordered" evidence="12">
    <location>
        <begin position="1"/>
        <end position="25"/>
    </location>
</feature>
<dbReference type="OrthoDB" id="2382881at2759"/>
<gene>
    <name evidence="13" type="ORF">EJ08DRAFT_617736</name>
</gene>
<feature type="repeat" description="Solcar" evidence="10">
    <location>
        <begin position="277"/>
        <end position="359"/>
    </location>
</feature>
<keyword evidence="4 10" id="KW-0812">Transmembrane</keyword>
<dbReference type="Proteomes" id="UP000800235">
    <property type="component" value="Unassembled WGS sequence"/>
</dbReference>
<name>A0A9P4TVP9_9PEZI</name>
<feature type="repeat" description="Solcar" evidence="10">
    <location>
        <begin position="35"/>
        <end position="136"/>
    </location>
</feature>
<dbReference type="InterPro" id="IPR018108">
    <property type="entry name" value="MCP_transmembrane"/>
</dbReference>
<evidence type="ECO:0000313" key="13">
    <source>
        <dbReference type="EMBL" id="KAF2424864.1"/>
    </source>
</evidence>
<evidence type="ECO:0000256" key="12">
    <source>
        <dbReference type="SAM" id="MobiDB-lite"/>
    </source>
</evidence>
<dbReference type="PANTHER" id="PTHR45624">
    <property type="entry name" value="MITOCHONDRIAL BASIC AMINO ACIDS TRANSPORTER-RELATED"/>
    <property type="match status" value="1"/>
</dbReference>